<evidence type="ECO:0000256" key="8">
    <source>
        <dbReference type="HAMAP-Rule" id="MF_00290"/>
    </source>
</evidence>
<feature type="binding site" evidence="8">
    <location>
        <position position="85"/>
    </location>
    <ligand>
        <name>S-adenosyl-L-methionine</name>
        <dbReference type="ChEBI" id="CHEBI:59789"/>
    </ligand>
</feature>
<evidence type="ECO:0000313" key="11">
    <source>
        <dbReference type="Proteomes" id="UP000007360"/>
    </source>
</evidence>
<evidence type="ECO:0000256" key="7">
    <source>
        <dbReference type="ARBA" id="ARBA00039099"/>
    </source>
</evidence>
<dbReference type="GO" id="GO:0160104">
    <property type="term" value="F:tRNA (guanine(26)-N2)-dimethyltransferase activity"/>
    <property type="evidence" value="ECO:0007669"/>
    <property type="project" value="UniProtKB-UniRule"/>
</dbReference>
<keyword evidence="4 8" id="KW-0949">S-adenosyl-L-methionine</keyword>
<keyword evidence="2 8" id="KW-0489">Methyltransferase</keyword>
<accession>K2R2F2</accession>
<dbReference type="NCBIfam" id="TIGR00308">
    <property type="entry name" value="TRM1"/>
    <property type="match status" value="1"/>
</dbReference>
<dbReference type="CDD" id="cd02440">
    <property type="entry name" value="AdoMet_MTases"/>
    <property type="match status" value="1"/>
</dbReference>
<dbReference type="EC" id="2.1.1.216" evidence="7 8"/>
<dbReference type="PATRIC" id="fig|1204725.3.peg.1867"/>
<comment type="caution">
    <text evidence="10">The sequence shown here is derived from an EMBL/GenBank/DDBJ whole genome shotgun (WGS) entry which is preliminary data.</text>
</comment>
<reference evidence="10 11" key="1">
    <citation type="journal article" date="2012" name="J. Bacteriol.">
        <title>Draft genome sequence of Methanobacterium formicicum DSM 3637, an archaebacterium isolated from the methane producer amoeba Pelomyxa palustris.</title>
        <authorList>
            <person name="Gutierrez G."/>
        </authorList>
    </citation>
    <scope>NUCLEOTIDE SEQUENCE [LARGE SCALE GENOMIC DNA]</scope>
    <source>
        <strain evidence="11">DSM 3637 / PP1</strain>
    </source>
</reference>
<gene>
    <name evidence="8" type="primary">trm1</name>
    <name evidence="10" type="ORF">A994_09276</name>
</gene>
<comment type="function">
    <text evidence="8">Dimethylates a single guanine residue at position 26 of a number of tRNAs using S-adenosyl-L-methionine as donor of the methyl groups.</text>
</comment>
<feature type="binding site" evidence="8">
    <location>
        <position position="248"/>
    </location>
    <ligand>
        <name>Zn(2+)</name>
        <dbReference type="ChEBI" id="CHEBI:29105"/>
    </ligand>
</feature>
<organism evidence="10 11">
    <name type="scientific">Methanobacterium formicicum (strain DSM 3637 / PP1)</name>
    <dbReference type="NCBI Taxonomy" id="1204725"/>
    <lineage>
        <taxon>Archaea</taxon>
        <taxon>Methanobacteriati</taxon>
        <taxon>Methanobacteriota</taxon>
        <taxon>Methanomada group</taxon>
        <taxon>Methanobacteria</taxon>
        <taxon>Methanobacteriales</taxon>
        <taxon>Methanobacteriaceae</taxon>
        <taxon>Methanobacterium</taxon>
    </lineage>
</organism>
<feature type="binding site" evidence="8">
    <location>
        <position position="268"/>
    </location>
    <ligand>
        <name>Zn(2+)</name>
        <dbReference type="ChEBI" id="CHEBI:29105"/>
    </ligand>
</feature>
<dbReference type="Gene3D" id="3.40.50.150">
    <property type="entry name" value="Vaccinia Virus protein VP39"/>
    <property type="match status" value="1"/>
</dbReference>
<protein>
    <recommendedName>
        <fullName evidence="7 8">tRNA (guanine(26)-N(2))-dimethyltransferase</fullName>
        <ecNumber evidence="7 8">2.1.1.216</ecNumber>
    </recommendedName>
    <alternativeName>
        <fullName evidence="8">tRNA 2,2-dimethylguanosine-26 methyltransferase</fullName>
    </alternativeName>
    <alternativeName>
        <fullName evidence="8">tRNA(guanine-26,N(2)-N(2)) methyltransferase</fullName>
    </alternativeName>
    <alternativeName>
        <fullName evidence="8">tRNA(m(2,2)G26)dimethyltransferase</fullName>
    </alternativeName>
</protein>
<dbReference type="InterPro" id="IPR022923">
    <property type="entry name" value="TRM1_arc_bac"/>
</dbReference>
<dbReference type="InterPro" id="IPR042296">
    <property type="entry name" value="tRNA_met_Trm1_C"/>
</dbReference>
<dbReference type="GO" id="GO:0002940">
    <property type="term" value="P:tRNA N2-guanine methylation"/>
    <property type="evidence" value="ECO:0007669"/>
    <property type="project" value="TreeGrafter"/>
</dbReference>
<feature type="binding site" evidence="8">
    <location>
        <position position="67"/>
    </location>
    <ligand>
        <name>S-adenosyl-L-methionine</name>
        <dbReference type="ChEBI" id="CHEBI:59789"/>
    </ligand>
</feature>
<dbReference type="PANTHER" id="PTHR10631">
    <property type="entry name" value="N 2 ,N 2 -DIMETHYLGUANOSINE TRNA METHYLTRANSFERASE"/>
    <property type="match status" value="1"/>
</dbReference>
<dbReference type="Proteomes" id="UP000007360">
    <property type="component" value="Unassembled WGS sequence"/>
</dbReference>
<dbReference type="Pfam" id="PF02005">
    <property type="entry name" value="TRM"/>
    <property type="match status" value="1"/>
</dbReference>
<dbReference type="SUPFAM" id="SSF53335">
    <property type="entry name" value="S-adenosyl-L-methionine-dependent methyltransferases"/>
    <property type="match status" value="1"/>
</dbReference>
<proteinExistence type="inferred from homology"/>
<dbReference type="PROSITE" id="PS51626">
    <property type="entry name" value="SAM_MT_TRM1"/>
    <property type="match status" value="1"/>
</dbReference>
<feature type="binding site" evidence="8">
    <location>
        <position position="265"/>
    </location>
    <ligand>
        <name>Zn(2+)</name>
        <dbReference type="ChEBI" id="CHEBI:29105"/>
    </ligand>
</feature>
<comment type="similarity">
    <text evidence="8 9">Belongs to the class I-like SAM-binding methyltransferase superfamily. Trm1 family.</text>
</comment>
<dbReference type="EMBL" id="AMPO01000008">
    <property type="protein sequence ID" value="EKF85337.1"/>
    <property type="molecule type" value="Genomic_DNA"/>
</dbReference>
<dbReference type="PANTHER" id="PTHR10631:SF3">
    <property type="entry name" value="TRNA (GUANINE(26)-N(2))-DIMETHYLTRANSFERASE"/>
    <property type="match status" value="1"/>
</dbReference>
<keyword evidence="5 8" id="KW-0819">tRNA processing</keyword>
<evidence type="ECO:0000313" key="10">
    <source>
        <dbReference type="EMBL" id="EKF85337.1"/>
    </source>
</evidence>
<evidence type="ECO:0000256" key="3">
    <source>
        <dbReference type="ARBA" id="ARBA00022679"/>
    </source>
</evidence>
<keyword evidence="6 8" id="KW-0694">RNA-binding</keyword>
<feature type="binding site" evidence="8">
    <location>
        <position position="37"/>
    </location>
    <ligand>
        <name>S-adenosyl-L-methionine</name>
        <dbReference type="ChEBI" id="CHEBI:59789"/>
    </ligand>
</feature>
<evidence type="ECO:0000256" key="6">
    <source>
        <dbReference type="ARBA" id="ARBA00022884"/>
    </source>
</evidence>
<evidence type="ECO:0000256" key="1">
    <source>
        <dbReference type="ARBA" id="ARBA00022555"/>
    </source>
</evidence>
<dbReference type="AlphaFoldDB" id="K2R2F2"/>
<sequence length="391" mass="43790">MEYLQVQEGQVRIKIPQFEKVTAKAPVFFNPVMELNRDLSVTALTTYRKQKEEDITICDAFGGSGIRGIRYAKEIEGVSLAVVNDLNPLAVELANENIKNNGLNNVKACREDANLILRKCKGRFDVVDIDPFGTPAPYVESAAASIRADGMICITATDTSALCGTYRKPCIRKYGAKPLRNEYCHETGLRILAGFLSRTFSKYKKYLEFQFSHSTEHYMRLYALVGKGAKNTDESLENLGHIAYCPKCLNRQVFKGISPRISLNCPDCGEVWNVAGPLWCGEIQNSDFLSRMLDMVPDMEINRKNEVTKLLEKCLAESGAPPTFYDVHAICRKLKISAPSMEGVMNLIKEEGYMVTRTHFNPNGLKTNAPLSIIENAINNLNNRINNLNNQ</sequence>
<evidence type="ECO:0000256" key="2">
    <source>
        <dbReference type="ARBA" id="ARBA00022603"/>
    </source>
</evidence>
<dbReference type="OrthoDB" id="372177at2157"/>
<dbReference type="Gene3D" id="3.30.56.70">
    <property type="entry name" value="N2,N2-dimethylguanosine tRNA methyltransferase, C-terminal domain"/>
    <property type="match status" value="1"/>
</dbReference>
<keyword evidence="3 8" id="KW-0808">Transferase</keyword>
<keyword evidence="11" id="KW-1185">Reference proteome</keyword>
<dbReference type="GO" id="GO:0000049">
    <property type="term" value="F:tRNA binding"/>
    <property type="evidence" value="ECO:0007669"/>
    <property type="project" value="UniProtKB-UniRule"/>
</dbReference>
<keyword evidence="8" id="KW-0862">Zinc</keyword>
<evidence type="ECO:0000256" key="4">
    <source>
        <dbReference type="ARBA" id="ARBA00022691"/>
    </source>
</evidence>
<dbReference type="RefSeq" id="WP_004031240.1">
    <property type="nucleotide sequence ID" value="NZ_AMPO01000008.1"/>
</dbReference>
<feature type="binding site" evidence="8">
    <location>
        <position position="112"/>
    </location>
    <ligand>
        <name>S-adenosyl-L-methionine</name>
        <dbReference type="ChEBI" id="CHEBI:59789"/>
    </ligand>
</feature>
<evidence type="ECO:0000256" key="9">
    <source>
        <dbReference type="PROSITE-ProRule" id="PRU00958"/>
    </source>
</evidence>
<feature type="binding site" evidence="8">
    <location>
        <position position="245"/>
    </location>
    <ligand>
        <name>Zn(2+)</name>
        <dbReference type="ChEBI" id="CHEBI:29105"/>
    </ligand>
</feature>
<keyword evidence="1 8" id="KW-0820">tRNA-binding</keyword>
<feature type="binding site" evidence="8">
    <location>
        <position position="113"/>
    </location>
    <ligand>
        <name>S-adenosyl-L-methionine</name>
        <dbReference type="ChEBI" id="CHEBI:59789"/>
    </ligand>
</feature>
<dbReference type="HAMAP" id="MF_00290">
    <property type="entry name" value="tRNA_dimethyltr_TRM1"/>
    <property type="match status" value="1"/>
</dbReference>
<dbReference type="InterPro" id="IPR002905">
    <property type="entry name" value="Trm1"/>
</dbReference>
<comment type="catalytic activity">
    <reaction evidence="8">
        <text>guanosine(26) in tRNA + 2 S-adenosyl-L-methionine = N(2)-dimethylguanosine(26) in tRNA + 2 S-adenosyl-L-homocysteine + 2 H(+)</text>
        <dbReference type="Rhea" id="RHEA:43140"/>
        <dbReference type="Rhea" id="RHEA-COMP:10359"/>
        <dbReference type="Rhea" id="RHEA-COMP:10360"/>
        <dbReference type="ChEBI" id="CHEBI:15378"/>
        <dbReference type="ChEBI" id="CHEBI:57856"/>
        <dbReference type="ChEBI" id="CHEBI:59789"/>
        <dbReference type="ChEBI" id="CHEBI:74269"/>
        <dbReference type="ChEBI" id="CHEBI:74513"/>
        <dbReference type="EC" id="2.1.1.216"/>
    </reaction>
</comment>
<keyword evidence="8" id="KW-0479">Metal-binding</keyword>
<dbReference type="InterPro" id="IPR029063">
    <property type="entry name" value="SAM-dependent_MTases_sf"/>
</dbReference>
<dbReference type="FunFam" id="3.40.50.150:FF:000272">
    <property type="entry name" value="tRNA (guanine(26)-N(2))-dimethyltransferase"/>
    <property type="match status" value="1"/>
</dbReference>
<name>K2R2F2_METFP</name>
<dbReference type="GO" id="GO:0046872">
    <property type="term" value="F:metal ion binding"/>
    <property type="evidence" value="ECO:0007669"/>
    <property type="project" value="UniProtKB-KW"/>
</dbReference>
<evidence type="ECO:0000256" key="5">
    <source>
        <dbReference type="ARBA" id="ARBA00022694"/>
    </source>
</evidence>
<dbReference type="FunFam" id="3.30.56.70:FF:000001">
    <property type="entry name" value="tRNA (guanine(26)-N(2))-dimethyltransferase"/>
    <property type="match status" value="1"/>
</dbReference>